<dbReference type="SMART" id="SM00020">
    <property type="entry name" value="Tryp_SPc"/>
    <property type="match status" value="1"/>
</dbReference>
<accession>A0A6P6R6T9</accession>
<dbReference type="Pfam" id="PF00089">
    <property type="entry name" value="Trypsin"/>
    <property type="match status" value="1"/>
</dbReference>
<dbReference type="Proteomes" id="UP000515129">
    <property type="component" value="Chromosome 16"/>
</dbReference>
<dbReference type="EC" id="3.4.21.4" evidence="8"/>
<comment type="catalytic activity">
    <reaction evidence="7">
        <text>Preferential cleavage: Arg-|-Xaa, Lys-|-Xaa.</text>
        <dbReference type="EC" id="3.4.21.4"/>
    </reaction>
</comment>
<dbReference type="InterPro" id="IPR001254">
    <property type="entry name" value="Trypsin_dom"/>
</dbReference>
<evidence type="ECO:0000313" key="13">
    <source>
        <dbReference type="RefSeq" id="XP_026140795.1"/>
    </source>
</evidence>
<evidence type="ECO:0000256" key="8">
    <source>
        <dbReference type="ARBA" id="ARBA00038868"/>
    </source>
</evidence>
<keyword evidence="4 9" id="KW-0378">Hydrolase</keyword>
<sequence>MRTIVFALLVMAVACSPGYKIIGGEDCVPNSQPWQVYLTSNGESWCGGSLINERWVVSAAHCKMPASNLTVHLGEHNVSVEESTEQRIGVEKVIPHPDFNEHTLNSDFMLIKLKEPAVCNEFVKPIPLATRCSCAGEQCLVSGWGLTEDGNPSVLQCLELPVLSKEQCVGAYDRKITENMFCAGFMKGGKDSCQGDSGGPLVCNGELRGVVSWGIGCAQEGYPGVYVEVCRYTAWTKNIIDNN</sequence>
<dbReference type="RefSeq" id="XP_026140795.1">
    <property type="nucleotide sequence ID" value="XM_026285010.1"/>
</dbReference>
<dbReference type="PROSITE" id="PS00135">
    <property type="entry name" value="TRYPSIN_SER"/>
    <property type="match status" value="1"/>
</dbReference>
<keyword evidence="5 9" id="KW-0720">Serine protease</keyword>
<keyword evidence="10" id="KW-0732">Signal</keyword>
<keyword evidence="3 9" id="KW-0645">Protease</keyword>
<dbReference type="PROSITE" id="PS51257">
    <property type="entry name" value="PROKAR_LIPOPROTEIN"/>
    <property type="match status" value="1"/>
</dbReference>
<evidence type="ECO:0000256" key="6">
    <source>
        <dbReference type="ARBA" id="ARBA00023157"/>
    </source>
</evidence>
<gene>
    <name evidence="13" type="primary">LOC113116696</name>
</gene>
<dbReference type="CDD" id="cd00190">
    <property type="entry name" value="Tryp_SPc"/>
    <property type="match status" value="1"/>
</dbReference>
<dbReference type="GeneID" id="113116696"/>
<comment type="similarity">
    <text evidence="2">Belongs to the peptidase S1 family.</text>
</comment>
<dbReference type="GO" id="GO:0004252">
    <property type="term" value="F:serine-type endopeptidase activity"/>
    <property type="evidence" value="ECO:0007669"/>
    <property type="project" value="UniProtKB-EC"/>
</dbReference>
<dbReference type="InterPro" id="IPR043504">
    <property type="entry name" value="Peptidase_S1_PA_chymotrypsin"/>
</dbReference>
<proteinExistence type="inferred from homology"/>
<organism evidence="12 13">
    <name type="scientific">Carassius auratus</name>
    <name type="common">Goldfish</name>
    <dbReference type="NCBI Taxonomy" id="7957"/>
    <lineage>
        <taxon>Eukaryota</taxon>
        <taxon>Metazoa</taxon>
        <taxon>Chordata</taxon>
        <taxon>Craniata</taxon>
        <taxon>Vertebrata</taxon>
        <taxon>Euteleostomi</taxon>
        <taxon>Actinopterygii</taxon>
        <taxon>Neopterygii</taxon>
        <taxon>Teleostei</taxon>
        <taxon>Ostariophysi</taxon>
        <taxon>Cypriniformes</taxon>
        <taxon>Cyprinidae</taxon>
        <taxon>Cyprininae</taxon>
        <taxon>Carassius</taxon>
    </lineage>
</organism>
<evidence type="ECO:0000256" key="2">
    <source>
        <dbReference type="ARBA" id="ARBA00007664"/>
    </source>
</evidence>
<evidence type="ECO:0000256" key="4">
    <source>
        <dbReference type="ARBA" id="ARBA00022801"/>
    </source>
</evidence>
<evidence type="ECO:0000256" key="1">
    <source>
        <dbReference type="ARBA" id="ARBA00004239"/>
    </source>
</evidence>
<evidence type="ECO:0000259" key="11">
    <source>
        <dbReference type="PROSITE" id="PS50240"/>
    </source>
</evidence>
<dbReference type="InterPro" id="IPR033116">
    <property type="entry name" value="TRYPSIN_SER"/>
</dbReference>
<reference evidence="13" key="1">
    <citation type="submission" date="2025-08" db="UniProtKB">
        <authorList>
            <consortium name="RefSeq"/>
        </authorList>
    </citation>
    <scope>IDENTIFICATION</scope>
    <source>
        <strain evidence="13">Wakin</strain>
        <tissue evidence="13">Muscle</tissue>
    </source>
</reference>
<dbReference type="PRINTS" id="PR00722">
    <property type="entry name" value="CHYMOTRYPSIN"/>
</dbReference>
<keyword evidence="6" id="KW-1015">Disulfide bond</keyword>
<name>A0A6P6R6T9_CARAU</name>
<dbReference type="PANTHER" id="PTHR24264">
    <property type="entry name" value="TRYPSIN-RELATED"/>
    <property type="match status" value="1"/>
</dbReference>
<dbReference type="FunFam" id="2.40.10.10:FF:000077">
    <property type="entry name" value="Predicted protein"/>
    <property type="match status" value="1"/>
</dbReference>
<dbReference type="PROSITE" id="PS50240">
    <property type="entry name" value="TRYPSIN_DOM"/>
    <property type="match status" value="1"/>
</dbReference>
<feature type="chain" id="PRO_5027687391" description="trypsin" evidence="10">
    <location>
        <begin position="19"/>
        <end position="243"/>
    </location>
</feature>
<keyword evidence="12" id="KW-1185">Reference proteome</keyword>
<evidence type="ECO:0000256" key="3">
    <source>
        <dbReference type="ARBA" id="ARBA00022670"/>
    </source>
</evidence>
<evidence type="ECO:0000256" key="10">
    <source>
        <dbReference type="SAM" id="SignalP"/>
    </source>
</evidence>
<dbReference type="PROSITE" id="PS00134">
    <property type="entry name" value="TRYPSIN_HIS"/>
    <property type="match status" value="1"/>
</dbReference>
<dbReference type="InterPro" id="IPR001314">
    <property type="entry name" value="Peptidase_S1A"/>
</dbReference>
<dbReference type="InterPro" id="IPR009003">
    <property type="entry name" value="Peptidase_S1_PA"/>
</dbReference>
<evidence type="ECO:0000313" key="12">
    <source>
        <dbReference type="Proteomes" id="UP000515129"/>
    </source>
</evidence>
<dbReference type="InterPro" id="IPR018114">
    <property type="entry name" value="TRYPSIN_HIS"/>
</dbReference>
<evidence type="ECO:0000256" key="9">
    <source>
        <dbReference type="RuleBase" id="RU363034"/>
    </source>
</evidence>
<evidence type="ECO:0000256" key="7">
    <source>
        <dbReference type="ARBA" id="ARBA00036320"/>
    </source>
</evidence>
<dbReference type="Gene3D" id="2.40.10.10">
    <property type="entry name" value="Trypsin-like serine proteases"/>
    <property type="match status" value="2"/>
</dbReference>
<feature type="signal peptide" evidence="10">
    <location>
        <begin position="1"/>
        <end position="18"/>
    </location>
</feature>
<dbReference type="GO" id="GO:0005615">
    <property type="term" value="C:extracellular space"/>
    <property type="evidence" value="ECO:0007669"/>
    <property type="project" value="TreeGrafter"/>
</dbReference>
<dbReference type="GO" id="GO:0006508">
    <property type="term" value="P:proteolysis"/>
    <property type="evidence" value="ECO:0007669"/>
    <property type="project" value="UniProtKB-KW"/>
</dbReference>
<dbReference type="InterPro" id="IPR050127">
    <property type="entry name" value="Serine_Proteases_S1"/>
</dbReference>
<comment type="subcellular location">
    <subcellularLocation>
        <location evidence="1">Secreted</location>
        <location evidence="1">Extracellular space</location>
    </subcellularLocation>
</comment>
<dbReference type="SUPFAM" id="SSF50494">
    <property type="entry name" value="Trypsin-like serine proteases"/>
    <property type="match status" value="1"/>
</dbReference>
<evidence type="ECO:0000256" key="5">
    <source>
        <dbReference type="ARBA" id="ARBA00022825"/>
    </source>
</evidence>
<dbReference type="PANTHER" id="PTHR24264:SF7">
    <property type="entry name" value="TRYPSIN-2-LIKE"/>
    <property type="match status" value="1"/>
</dbReference>
<dbReference type="AlphaFoldDB" id="A0A6P6R6T9"/>
<feature type="domain" description="Peptidase S1" evidence="11">
    <location>
        <begin position="21"/>
        <end position="241"/>
    </location>
</feature>
<protein>
    <recommendedName>
        <fullName evidence="8">trypsin</fullName>
        <ecNumber evidence="8">3.4.21.4</ecNumber>
    </recommendedName>
</protein>